<dbReference type="InterPro" id="IPR055957">
    <property type="entry name" value="DUF7535"/>
</dbReference>
<dbReference type="EMBL" id="JBHSXQ010000003">
    <property type="protein sequence ID" value="MFC6905269.1"/>
    <property type="molecule type" value="Genomic_DNA"/>
</dbReference>
<gene>
    <name evidence="2" type="ORF">ACFQGH_08695</name>
</gene>
<comment type="caution">
    <text evidence="2">The sequence shown here is derived from an EMBL/GenBank/DDBJ whole genome shotgun (WGS) entry which is preliminary data.</text>
</comment>
<keyword evidence="1" id="KW-0472">Membrane</keyword>
<proteinExistence type="predicted"/>
<dbReference type="AlphaFoldDB" id="A0ABD5V2K5"/>
<reference evidence="2 3" key="1">
    <citation type="journal article" date="2019" name="Int. J. Syst. Evol. Microbiol.">
        <title>The Global Catalogue of Microorganisms (GCM) 10K type strain sequencing project: providing services to taxonomists for standard genome sequencing and annotation.</title>
        <authorList>
            <consortium name="The Broad Institute Genomics Platform"/>
            <consortium name="The Broad Institute Genome Sequencing Center for Infectious Disease"/>
            <person name="Wu L."/>
            <person name="Ma J."/>
        </authorList>
    </citation>
    <scope>NUCLEOTIDE SEQUENCE [LARGE SCALE GENOMIC DNA]</scope>
    <source>
        <strain evidence="2 3">CGMCC 1.3240</strain>
    </source>
</reference>
<keyword evidence="3" id="KW-1185">Reference proteome</keyword>
<organism evidence="2 3">
    <name type="scientific">Halalkalicoccus tibetensis</name>
    <dbReference type="NCBI Taxonomy" id="175632"/>
    <lineage>
        <taxon>Archaea</taxon>
        <taxon>Methanobacteriati</taxon>
        <taxon>Methanobacteriota</taxon>
        <taxon>Stenosarchaea group</taxon>
        <taxon>Halobacteria</taxon>
        <taxon>Halobacteriales</taxon>
        <taxon>Halococcaceae</taxon>
        <taxon>Halalkalicoccus</taxon>
    </lineage>
</organism>
<sequence length="68" mass="7628">MSESDDSTVKEALRTVTPPYRGRPDREMNLIGFAYFLVLLVVLVPLLPFLLIVWVLTKVLGAVRQKAA</sequence>
<evidence type="ECO:0000313" key="3">
    <source>
        <dbReference type="Proteomes" id="UP001596312"/>
    </source>
</evidence>
<dbReference type="Pfam" id="PF24379">
    <property type="entry name" value="DUF7535"/>
    <property type="match status" value="1"/>
</dbReference>
<keyword evidence="1" id="KW-1133">Transmembrane helix</keyword>
<accession>A0ABD5V2K5</accession>
<dbReference type="Proteomes" id="UP001596312">
    <property type="component" value="Unassembled WGS sequence"/>
</dbReference>
<feature type="transmembrane region" description="Helical" evidence="1">
    <location>
        <begin position="33"/>
        <end position="56"/>
    </location>
</feature>
<name>A0ABD5V2K5_9EURY</name>
<evidence type="ECO:0000256" key="1">
    <source>
        <dbReference type="SAM" id="Phobius"/>
    </source>
</evidence>
<keyword evidence="1" id="KW-0812">Transmembrane</keyword>
<dbReference type="RefSeq" id="WP_340603794.1">
    <property type="nucleotide sequence ID" value="NZ_JBBMXV010000003.1"/>
</dbReference>
<evidence type="ECO:0000313" key="2">
    <source>
        <dbReference type="EMBL" id="MFC6905269.1"/>
    </source>
</evidence>
<protein>
    <submittedName>
        <fullName evidence="2">Uncharacterized protein</fullName>
    </submittedName>
</protein>